<evidence type="ECO:0008006" key="3">
    <source>
        <dbReference type="Google" id="ProtNLM"/>
    </source>
</evidence>
<dbReference type="InterPro" id="IPR036390">
    <property type="entry name" value="WH_DNA-bd_sf"/>
</dbReference>
<evidence type="ECO:0000313" key="1">
    <source>
        <dbReference type="EMBL" id="GAA4033278.1"/>
    </source>
</evidence>
<accession>A0ABP7TZ59</accession>
<dbReference type="SUPFAM" id="SSF46785">
    <property type="entry name" value="Winged helix' DNA-binding domain"/>
    <property type="match status" value="1"/>
</dbReference>
<keyword evidence="2" id="KW-1185">Reference proteome</keyword>
<organism evidence="1 2">
    <name type="scientific">Sphingomonas rosea</name>
    <dbReference type="NCBI Taxonomy" id="335605"/>
    <lineage>
        <taxon>Bacteria</taxon>
        <taxon>Pseudomonadati</taxon>
        <taxon>Pseudomonadota</taxon>
        <taxon>Alphaproteobacteria</taxon>
        <taxon>Sphingomonadales</taxon>
        <taxon>Sphingomonadaceae</taxon>
        <taxon>Sphingomonas</taxon>
    </lineage>
</organism>
<evidence type="ECO:0000313" key="2">
    <source>
        <dbReference type="Proteomes" id="UP001424459"/>
    </source>
</evidence>
<reference evidence="2" key="1">
    <citation type="journal article" date="2019" name="Int. J. Syst. Evol. Microbiol.">
        <title>The Global Catalogue of Microorganisms (GCM) 10K type strain sequencing project: providing services to taxonomists for standard genome sequencing and annotation.</title>
        <authorList>
            <consortium name="The Broad Institute Genomics Platform"/>
            <consortium name="The Broad Institute Genome Sequencing Center for Infectious Disease"/>
            <person name="Wu L."/>
            <person name="Ma J."/>
        </authorList>
    </citation>
    <scope>NUCLEOTIDE SEQUENCE [LARGE SCALE GENOMIC DNA]</scope>
    <source>
        <strain evidence="2">JCM 17564</strain>
    </source>
</reference>
<dbReference type="Proteomes" id="UP001424459">
    <property type="component" value="Unassembled WGS sequence"/>
</dbReference>
<gene>
    <name evidence="1" type="ORF">GCM10022281_11330</name>
</gene>
<dbReference type="InterPro" id="IPR036388">
    <property type="entry name" value="WH-like_DNA-bd_sf"/>
</dbReference>
<proteinExistence type="predicted"/>
<dbReference type="EMBL" id="BAABBR010000001">
    <property type="protein sequence ID" value="GAA4033278.1"/>
    <property type="molecule type" value="Genomic_DNA"/>
</dbReference>
<dbReference type="RefSeq" id="WP_344696060.1">
    <property type="nucleotide sequence ID" value="NZ_BAABBR010000001.1"/>
</dbReference>
<protein>
    <recommendedName>
        <fullName evidence="3">MarR family transcriptional regulator</fullName>
    </recommendedName>
</protein>
<comment type="caution">
    <text evidence="1">The sequence shown here is derived from an EMBL/GenBank/DDBJ whole genome shotgun (WGS) entry which is preliminary data.</text>
</comment>
<name>A0ABP7TZ59_9SPHN</name>
<sequence>MGQALTRAEAEILAASQTKDIAPPLVIGDAAPAAERLDGNEFRMIVGQLQGLLAPRKRLNPGNRADPHARAEREWRKREQRSTLFGADLFADPAWDLLLILFAFADRANSLKVRQLQEMAKVPLTTAIRWLAVLDHRGLVWRETDTNDRRVTNVGLTQKGTERMLAYFAE</sequence>
<dbReference type="Gene3D" id="1.10.10.10">
    <property type="entry name" value="Winged helix-like DNA-binding domain superfamily/Winged helix DNA-binding domain"/>
    <property type="match status" value="1"/>
</dbReference>